<accession>A0A0F9N299</accession>
<feature type="transmembrane region" description="Helical" evidence="7">
    <location>
        <begin position="428"/>
        <end position="446"/>
    </location>
</feature>
<gene>
    <name evidence="8" type="ORF">LCGC14_1019890</name>
</gene>
<feature type="transmembrane region" description="Helical" evidence="7">
    <location>
        <begin position="340"/>
        <end position="361"/>
    </location>
</feature>
<feature type="transmembrane region" description="Helical" evidence="7">
    <location>
        <begin position="301"/>
        <end position="320"/>
    </location>
</feature>
<comment type="caution">
    <text evidence="8">The sequence shown here is derived from an EMBL/GenBank/DDBJ whole genome shotgun (WGS) entry which is preliminary data.</text>
</comment>
<organism evidence="8">
    <name type="scientific">marine sediment metagenome</name>
    <dbReference type="NCBI Taxonomy" id="412755"/>
    <lineage>
        <taxon>unclassified sequences</taxon>
        <taxon>metagenomes</taxon>
        <taxon>ecological metagenomes</taxon>
    </lineage>
</organism>
<proteinExistence type="inferred from homology"/>
<keyword evidence="4 7" id="KW-0812">Transmembrane</keyword>
<feature type="transmembrane region" description="Helical" evidence="7">
    <location>
        <begin position="102"/>
        <end position="122"/>
    </location>
</feature>
<feature type="transmembrane region" description="Helical" evidence="7">
    <location>
        <begin position="452"/>
        <end position="476"/>
    </location>
</feature>
<comment type="subcellular location">
    <subcellularLocation>
        <location evidence="1">Cell membrane</location>
        <topology evidence="1">Multi-pass membrane protein</topology>
    </subcellularLocation>
</comment>
<evidence type="ECO:0000256" key="2">
    <source>
        <dbReference type="ARBA" id="ARBA00007430"/>
    </source>
</evidence>
<evidence type="ECO:0000256" key="5">
    <source>
        <dbReference type="ARBA" id="ARBA00022989"/>
    </source>
</evidence>
<feature type="transmembrane region" description="Helical" evidence="7">
    <location>
        <begin position="184"/>
        <end position="205"/>
    </location>
</feature>
<keyword evidence="6 7" id="KW-0472">Membrane</keyword>
<evidence type="ECO:0000256" key="1">
    <source>
        <dbReference type="ARBA" id="ARBA00004651"/>
    </source>
</evidence>
<feature type="transmembrane region" description="Helical" evidence="7">
    <location>
        <begin position="398"/>
        <end position="416"/>
    </location>
</feature>
<name>A0A0F9N299_9ZZZZ</name>
<dbReference type="AlphaFoldDB" id="A0A0F9N299"/>
<evidence type="ECO:0000313" key="8">
    <source>
        <dbReference type="EMBL" id="KKN12094.1"/>
    </source>
</evidence>
<dbReference type="PANTHER" id="PTHR30250">
    <property type="entry name" value="PST FAMILY PREDICTED COLANIC ACID TRANSPORTER"/>
    <property type="match status" value="1"/>
</dbReference>
<comment type="similarity">
    <text evidence="2">Belongs to the polysaccharide synthase family.</text>
</comment>
<dbReference type="EMBL" id="LAZR01004067">
    <property type="protein sequence ID" value="KKN12094.1"/>
    <property type="molecule type" value="Genomic_DNA"/>
</dbReference>
<dbReference type="InterPro" id="IPR050833">
    <property type="entry name" value="Poly_Biosynth_Transport"/>
</dbReference>
<keyword evidence="5 7" id="KW-1133">Transmembrane helix</keyword>
<reference evidence="8" key="1">
    <citation type="journal article" date="2015" name="Nature">
        <title>Complex archaea that bridge the gap between prokaryotes and eukaryotes.</title>
        <authorList>
            <person name="Spang A."/>
            <person name="Saw J.H."/>
            <person name="Jorgensen S.L."/>
            <person name="Zaremba-Niedzwiedzka K."/>
            <person name="Martijn J."/>
            <person name="Lind A.E."/>
            <person name="van Eijk R."/>
            <person name="Schleper C."/>
            <person name="Guy L."/>
            <person name="Ettema T.J."/>
        </authorList>
    </citation>
    <scope>NUCLEOTIDE SEQUENCE</scope>
</reference>
<feature type="transmembrane region" description="Helical" evidence="7">
    <location>
        <begin position="245"/>
        <end position="264"/>
    </location>
</feature>
<evidence type="ECO:0000256" key="6">
    <source>
        <dbReference type="ARBA" id="ARBA00023136"/>
    </source>
</evidence>
<protein>
    <submittedName>
        <fullName evidence="8">Uncharacterized protein</fullName>
    </submittedName>
</protein>
<feature type="transmembrane region" description="Helical" evidence="7">
    <location>
        <begin position="221"/>
        <end position="239"/>
    </location>
</feature>
<feature type="transmembrane region" description="Helical" evidence="7">
    <location>
        <begin position="373"/>
        <end position="392"/>
    </location>
</feature>
<evidence type="ECO:0000256" key="4">
    <source>
        <dbReference type="ARBA" id="ARBA00022692"/>
    </source>
</evidence>
<sequence>MELKNNNGEWSKPIESLSQKAVRGGIWIFALRITNKLFRLVRTVILARVLAPHDFGLMGIAILAMVVIETFSHTGFNIALIQKKGNIDEYLDTAWVAQVIRGIILFGILLAAAPFVAAFFNIPRATDIVRVIAIAMLFKGFTNTGTIYFQKNFEFNKLYVHQISANIADLAVAIPAALILRSVWALVFGLLASHLVGCITSYIISPFRPRMNIDWKKFKELFGFGRWILGSGILVFLITQGDDAFVGKILGATALGFYLMAYTLSNLAATEISEALSIVTIPAYSKIQDNLNKLKDAYLKVLQLTAFISIPISGGIFILAPELTSTFLGDKWMPMVPAMQALALAGLVRSIASTTVPVFYAAGKPRIETKWQIVRLLVLAALIYPFSIKWGILGVSIAVLLSIFVSNIGFSIMVIKITKCGAKNFNKLIILPLINAMIIVLSIFVLKTHINATGILSLLLLVCIGILIYLGITYLFDRYLNYGMQSLIKENISYLKRN</sequence>
<feature type="transmembrane region" description="Helical" evidence="7">
    <location>
        <begin position="128"/>
        <end position="149"/>
    </location>
</feature>
<dbReference type="GO" id="GO:0005886">
    <property type="term" value="C:plasma membrane"/>
    <property type="evidence" value="ECO:0007669"/>
    <property type="project" value="UniProtKB-SubCell"/>
</dbReference>
<dbReference type="CDD" id="cd13127">
    <property type="entry name" value="MATE_tuaB_like"/>
    <property type="match status" value="1"/>
</dbReference>
<feature type="transmembrane region" description="Helical" evidence="7">
    <location>
        <begin position="55"/>
        <end position="81"/>
    </location>
</feature>
<dbReference type="Pfam" id="PF13440">
    <property type="entry name" value="Polysacc_synt_3"/>
    <property type="match status" value="1"/>
</dbReference>
<evidence type="ECO:0000256" key="7">
    <source>
        <dbReference type="SAM" id="Phobius"/>
    </source>
</evidence>
<dbReference type="PANTHER" id="PTHR30250:SF10">
    <property type="entry name" value="LIPOPOLYSACCHARIDE BIOSYNTHESIS PROTEIN WZXC"/>
    <property type="match status" value="1"/>
</dbReference>
<keyword evidence="3" id="KW-1003">Cell membrane</keyword>
<evidence type="ECO:0000256" key="3">
    <source>
        <dbReference type="ARBA" id="ARBA00022475"/>
    </source>
</evidence>